<sequence length="154" mass="16173">MVPEGIDVADLSAQLSEDGVAFSNPELAHDADVQAPIEAALQDSHGITVVDVYPQRLADARDIAQELQDATGLDTVIVQTVRNVSAVSDTYPRAALESVQGDIPQGMNQVALLDQFYTGVDPFGLPWPLIVAAICILIAGCGILAFKTATGSKV</sequence>
<accession>A0AAV5G856</accession>
<dbReference type="InterPro" id="IPR046498">
    <property type="entry name" value="Rv1476-like"/>
</dbReference>
<dbReference type="RefSeq" id="WP_236163721.1">
    <property type="nucleotide sequence ID" value="NZ_BQKK01000001.1"/>
</dbReference>
<evidence type="ECO:0008006" key="4">
    <source>
        <dbReference type="Google" id="ProtNLM"/>
    </source>
</evidence>
<feature type="transmembrane region" description="Helical" evidence="1">
    <location>
        <begin position="125"/>
        <end position="146"/>
    </location>
</feature>
<keyword evidence="1" id="KW-0812">Transmembrane</keyword>
<dbReference type="EMBL" id="BQKK01000001">
    <property type="protein sequence ID" value="GJN42485.1"/>
    <property type="molecule type" value="Genomic_DNA"/>
</dbReference>
<comment type="caution">
    <text evidence="2">The sequence shown here is derived from an EMBL/GenBank/DDBJ whole genome shotgun (WGS) entry which is preliminary data.</text>
</comment>
<evidence type="ECO:0000313" key="3">
    <source>
        <dbReference type="Proteomes" id="UP001054925"/>
    </source>
</evidence>
<evidence type="ECO:0000256" key="1">
    <source>
        <dbReference type="SAM" id="Phobius"/>
    </source>
</evidence>
<name>A0AAV5G856_CORAM</name>
<organism evidence="2 3">
    <name type="scientific">Corynebacterium ammoniagenes</name>
    <name type="common">Brevibacterium ammoniagenes</name>
    <dbReference type="NCBI Taxonomy" id="1697"/>
    <lineage>
        <taxon>Bacteria</taxon>
        <taxon>Bacillati</taxon>
        <taxon>Actinomycetota</taxon>
        <taxon>Actinomycetes</taxon>
        <taxon>Mycobacteriales</taxon>
        <taxon>Corynebacteriaceae</taxon>
        <taxon>Corynebacterium</taxon>
    </lineage>
</organism>
<dbReference type="AlphaFoldDB" id="A0AAV5G856"/>
<protein>
    <recommendedName>
        <fullName evidence="4">1-deoxy-D-xylulose-5-phosphate synthase</fullName>
    </recommendedName>
</protein>
<dbReference type="Proteomes" id="UP001054925">
    <property type="component" value="Unassembled WGS sequence"/>
</dbReference>
<gene>
    <name evidence="2" type="ORF">CAT723_09640</name>
</gene>
<keyword evidence="1" id="KW-1133">Transmembrane helix</keyword>
<keyword evidence="1" id="KW-0472">Membrane</keyword>
<reference evidence="2" key="1">
    <citation type="submission" date="2021-12" db="EMBL/GenBank/DDBJ databases">
        <title>Draft genome sequence of Corynebacterium ammoniagenes strain T-723.</title>
        <authorList>
            <person name="Matsuzawa M."/>
            <person name="Hiratani M."/>
            <person name="Abe I."/>
            <person name="Tsuji Y."/>
            <person name="Nakamura J."/>
        </authorList>
    </citation>
    <scope>NUCLEOTIDE SEQUENCE</scope>
    <source>
        <strain evidence="2">T-723</strain>
    </source>
</reference>
<dbReference type="Pfam" id="PF20381">
    <property type="entry name" value="Rv1476"/>
    <property type="match status" value="1"/>
</dbReference>
<evidence type="ECO:0000313" key="2">
    <source>
        <dbReference type="EMBL" id="GJN42485.1"/>
    </source>
</evidence>
<proteinExistence type="predicted"/>